<proteinExistence type="predicted"/>
<organism evidence="1 2">
    <name type="scientific">Antarcticirhabdus aurantiaca</name>
    <dbReference type="NCBI Taxonomy" id="2606717"/>
    <lineage>
        <taxon>Bacteria</taxon>
        <taxon>Pseudomonadati</taxon>
        <taxon>Pseudomonadota</taxon>
        <taxon>Alphaproteobacteria</taxon>
        <taxon>Hyphomicrobiales</taxon>
        <taxon>Aurantimonadaceae</taxon>
        <taxon>Antarcticirhabdus</taxon>
    </lineage>
</organism>
<evidence type="ECO:0000313" key="1">
    <source>
        <dbReference type="EMBL" id="WAJ27644.1"/>
    </source>
</evidence>
<keyword evidence="2" id="KW-1185">Reference proteome</keyword>
<dbReference type="Proteomes" id="UP001163223">
    <property type="component" value="Chromosome"/>
</dbReference>
<gene>
    <name evidence="1" type="ORF">OXU80_22820</name>
</gene>
<protein>
    <submittedName>
        <fullName evidence="1">SMP-30/gluconolactonase/LRE family protein</fullName>
    </submittedName>
</protein>
<accession>A0ACD4NLE3</accession>
<reference evidence="1" key="1">
    <citation type="submission" date="2022-11" db="EMBL/GenBank/DDBJ databases">
        <title>beta-Carotene-producing bacterium, Jeongeuplla avenae sp. nov., alleviates the salt stress of Arabidopsis seedlings.</title>
        <authorList>
            <person name="Jiang L."/>
            <person name="Lee J."/>
        </authorList>
    </citation>
    <scope>NUCLEOTIDE SEQUENCE</scope>
    <source>
        <strain evidence="1">DY_R2A_6</strain>
    </source>
</reference>
<sequence length="295" mass="31920">MEQVPLTILSEHRCHLGEGPVYDPATGSAWWFDILERKLFEADIAAGSVTVRDLPLMASVLAPIDEARQLLAAENGLYVREAATGTLTLLQAFPDADPRLRSNDGRVHPSGALWIGTMGRKAEEKAGSIWWFREGEIRRIYPGVTIPNAICFSPDGRTGYWTDTNEGILWRVDLDPETGLPAGEPAIFFDHRGGVGGLDGAVVDAEGHVWCARWGGSCVDRYAPTGARVRTVRVPASRPSCPAFVGANLDRMLVTTASEGMSDEDKAAEDGWGRTYLLDVGVAGIPEPRAKAFSS</sequence>
<name>A0ACD4NLE3_9HYPH</name>
<evidence type="ECO:0000313" key="2">
    <source>
        <dbReference type="Proteomes" id="UP001163223"/>
    </source>
</evidence>
<dbReference type="EMBL" id="CP113520">
    <property type="protein sequence ID" value="WAJ27644.1"/>
    <property type="molecule type" value="Genomic_DNA"/>
</dbReference>